<reference evidence="4" key="2">
    <citation type="submission" date="2017-12" db="EMBL/GenBank/DDBJ databases">
        <title>Genome Sequencing Reveals a Rich Biosynthetic Potential.</title>
        <authorList>
            <person name="Bertrand R.L."/>
            <person name="Abdel-Hameed M.E."/>
            <person name="Sorensen J.L."/>
        </authorList>
    </citation>
    <scope>NUCLEOTIDE SEQUENCE</scope>
</reference>
<dbReference type="EMBL" id="KX264263">
    <property type="protein sequence ID" value="ANM86472.1"/>
    <property type="molecule type" value="Genomic_DNA"/>
</dbReference>
<dbReference type="Gene3D" id="1.10.10.800">
    <property type="match status" value="1"/>
</dbReference>
<dbReference type="InterPro" id="IPR051411">
    <property type="entry name" value="Polyketide_trans_af380"/>
</dbReference>
<evidence type="ECO:0000313" key="3">
    <source>
        <dbReference type="EMBL" id="ANM86472.1"/>
    </source>
</evidence>
<organism evidence="3">
    <name type="scientific">Cladonia uncialis subsp. uncialis</name>
    <dbReference type="NCBI Taxonomy" id="180999"/>
    <lineage>
        <taxon>Eukaryota</taxon>
        <taxon>Fungi</taxon>
        <taxon>Dikarya</taxon>
        <taxon>Ascomycota</taxon>
        <taxon>Pezizomycotina</taxon>
        <taxon>Lecanoromycetes</taxon>
        <taxon>OSLEUM clade</taxon>
        <taxon>Lecanoromycetidae</taxon>
        <taxon>Lecanorales</taxon>
        <taxon>Lecanorineae</taxon>
        <taxon>Cladoniaceae</taxon>
        <taxon>Cladonia</taxon>
    </lineage>
</organism>
<dbReference type="PANTHER" id="PTHR47751">
    <property type="entry name" value="SUPERFAMILY HYDROLASE, PUTATIVE (AFU_ORTHOLOGUE AFUA_2G16580)-RELATED"/>
    <property type="match status" value="1"/>
</dbReference>
<protein>
    <recommendedName>
        <fullName evidence="2">Serine aminopeptidase S33 domain-containing protein</fullName>
    </recommendedName>
</protein>
<dbReference type="InterPro" id="IPR022742">
    <property type="entry name" value="Hydrolase_4"/>
</dbReference>
<reference evidence="3" key="1">
    <citation type="submission" date="2016-05" db="EMBL/GenBank/DDBJ databases">
        <title>Lichen genome sequencing reveals its rich biosynthetic potential.</title>
        <authorList>
            <person name="Bertrand R.L."/>
            <person name="Abdel-Hameed M."/>
            <person name="Sorensen J.L."/>
        </authorList>
    </citation>
    <scope>NUCLEOTIDE SEQUENCE</scope>
</reference>
<accession>A0A1Z1CE47</accession>
<dbReference type="Gene3D" id="3.40.50.1820">
    <property type="entry name" value="alpha/beta hydrolase"/>
    <property type="match status" value="1"/>
</dbReference>
<name>A0A1Z1CE47_CLAUC</name>
<feature type="domain" description="Serine aminopeptidase S33" evidence="2">
    <location>
        <begin position="32"/>
        <end position="269"/>
    </location>
</feature>
<evidence type="ECO:0000259" key="2">
    <source>
        <dbReference type="Pfam" id="PF12146"/>
    </source>
</evidence>
<dbReference type="EMBL" id="MG777509">
    <property type="protein sequence ID" value="AUW31377.1"/>
    <property type="molecule type" value="Genomic_DNA"/>
</dbReference>
<dbReference type="SUPFAM" id="SSF53474">
    <property type="entry name" value="alpha/beta-Hydrolases"/>
    <property type="match status" value="1"/>
</dbReference>
<proteinExistence type="inferred from homology"/>
<evidence type="ECO:0000313" key="4">
    <source>
        <dbReference type="EMBL" id="AUW31377.1"/>
    </source>
</evidence>
<dbReference type="InterPro" id="IPR029058">
    <property type="entry name" value="AB_hydrolase_fold"/>
</dbReference>
<dbReference type="PANTHER" id="PTHR47751:SF2">
    <property type="entry name" value="DLTD N-TERMINAL DOMAIN PROTEIN (AFU_ORTHOLOGUE AFUA_8G00380)-RELATED"/>
    <property type="match status" value="1"/>
</dbReference>
<comment type="similarity">
    <text evidence="1">Belongs to the polyketide transferase af380 family.</text>
</comment>
<sequence>MEATPPRYQAIECKTIDSTVISGWLYTVEGPAPAIIMSHGFNCVKSMTLPDVAEAFQTLGYNVLLYDGRSVGESGGWLSNLIDPLQMAEDLSDIYTYVAGLPSVNAQKIVLWGISFGAVISACAAAIDRRPKTLVMVCPLFSYVQPHKAERAYATLIKDRVSQLRGNQPYSLPVFTPRGENPLGMGGSGGPGGLEAYNLMKQASEADNPHFRNRVMFQTYHKLAMFRPKEYMEMIRTPVLMVIPELDNISPPQEQREAFARIQSPKTEYCAKDKGHLNILTGETSKELVAVMVEFLRVTLEGSPIDE</sequence>
<dbReference type="AlphaFoldDB" id="A0A1Z1CE47"/>
<dbReference type="Pfam" id="PF12146">
    <property type="entry name" value="Hydrolase_4"/>
    <property type="match status" value="1"/>
</dbReference>
<evidence type="ECO:0000256" key="1">
    <source>
        <dbReference type="ARBA" id="ARBA00029464"/>
    </source>
</evidence>